<name>V2XQ03_MONRO</name>
<proteinExistence type="predicted"/>
<protein>
    <submittedName>
        <fullName evidence="1">Uncharacterized protein</fullName>
    </submittedName>
</protein>
<evidence type="ECO:0000313" key="1">
    <source>
        <dbReference type="EMBL" id="ESK81554.1"/>
    </source>
</evidence>
<dbReference type="STRING" id="1381753.V2XQ03"/>
<dbReference type="AlphaFoldDB" id="V2XQ03"/>
<dbReference type="Pfam" id="PF18758">
    <property type="entry name" value="KDZ"/>
    <property type="match status" value="1"/>
</dbReference>
<dbReference type="HOGENOM" id="CLU_095758_0_0_1"/>
<comment type="caution">
    <text evidence="1">The sequence shown here is derived from an EMBL/GenBank/DDBJ whole genome shotgun (WGS) entry which is preliminary data.</text>
</comment>
<accession>V2XQ03</accession>
<reference evidence="1 2" key="1">
    <citation type="journal article" date="2014" name="BMC Genomics">
        <title>Genome and secretome analysis of the hemibiotrophic fungal pathogen, Moniliophthora roreri, which causes frosty pod rot disease of cacao: mechanisms of the biotrophic and necrotrophic phases.</title>
        <authorList>
            <person name="Meinhardt L.W."/>
            <person name="Costa G.G.L."/>
            <person name="Thomazella D.P.T."/>
            <person name="Teixeira P.J.P.L."/>
            <person name="Carazzolle M.F."/>
            <person name="Schuster S.C."/>
            <person name="Carlson J.E."/>
            <person name="Guiltinan M.J."/>
            <person name="Mieczkowski P."/>
            <person name="Farmer A."/>
            <person name="Ramaraj T."/>
            <person name="Crozier J."/>
            <person name="Davis R.E."/>
            <person name="Shao J."/>
            <person name="Melnick R.L."/>
            <person name="Pereira G.A.G."/>
            <person name="Bailey B.A."/>
        </authorList>
    </citation>
    <scope>NUCLEOTIDE SEQUENCE [LARGE SCALE GENOMIC DNA]</scope>
    <source>
        <strain evidence="1 2">MCA 2997</strain>
    </source>
</reference>
<organism evidence="1 2">
    <name type="scientific">Moniliophthora roreri (strain MCA 2997)</name>
    <name type="common">Cocoa frosty pod rot fungus</name>
    <name type="synonym">Crinipellis roreri</name>
    <dbReference type="NCBI Taxonomy" id="1381753"/>
    <lineage>
        <taxon>Eukaryota</taxon>
        <taxon>Fungi</taxon>
        <taxon>Dikarya</taxon>
        <taxon>Basidiomycota</taxon>
        <taxon>Agaricomycotina</taxon>
        <taxon>Agaricomycetes</taxon>
        <taxon>Agaricomycetidae</taxon>
        <taxon>Agaricales</taxon>
        <taxon>Marasmiineae</taxon>
        <taxon>Marasmiaceae</taxon>
        <taxon>Moniliophthora</taxon>
    </lineage>
</organism>
<dbReference type="Proteomes" id="UP000017559">
    <property type="component" value="Unassembled WGS sequence"/>
</dbReference>
<dbReference type="KEGG" id="mrr:Moror_5104"/>
<keyword evidence="2" id="KW-1185">Reference proteome</keyword>
<dbReference type="InterPro" id="IPR040521">
    <property type="entry name" value="KDZ"/>
</dbReference>
<sequence length="197" mass="22759">MEQDQMQRGLLPPEGKFSFGYDLGCKVERTVVKSLMFSLTECQKLLMLISILHGHAHQHLCQLTFLLIYVIGAGMENLKQYEWYFSKLNMLGGVMQYMSMFHHCQAIVHYAAHTDKYETYANLSKFIYTNYQSALNTLAGLGKMMEALQALGITNIEICSQWLKNEQCFLEERKDLSQPMMAEREYLSKLKALVDCQ</sequence>
<dbReference type="OrthoDB" id="3246730at2759"/>
<dbReference type="EMBL" id="AWSO01002385">
    <property type="protein sequence ID" value="ESK81554.1"/>
    <property type="molecule type" value="Genomic_DNA"/>
</dbReference>
<gene>
    <name evidence="1" type="ORF">Moror_5104</name>
</gene>
<evidence type="ECO:0000313" key="2">
    <source>
        <dbReference type="Proteomes" id="UP000017559"/>
    </source>
</evidence>